<name>A0A9P6ACZ2_9AGAM</name>
<feature type="compositionally biased region" description="Pro residues" evidence="1">
    <location>
        <begin position="277"/>
        <end position="288"/>
    </location>
</feature>
<reference evidence="2" key="1">
    <citation type="journal article" date="2020" name="Nat. Commun.">
        <title>Large-scale genome sequencing of mycorrhizal fungi provides insights into the early evolution of symbiotic traits.</title>
        <authorList>
            <person name="Miyauchi S."/>
            <person name="Kiss E."/>
            <person name="Kuo A."/>
            <person name="Drula E."/>
            <person name="Kohler A."/>
            <person name="Sanchez-Garcia M."/>
            <person name="Morin E."/>
            <person name="Andreopoulos B."/>
            <person name="Barry K.W."/>
            <person name="Bonito G."/>
            <person name="Buee M."/>
            <person name="Carver A."/>
            <person name="Chen C."/>
            <person name="Cichocki N."/>
            <person name="Clum A."/>
            <person name="Culley D."/>
            <person name="Crous P.W."/>
            <person name="Fauchery L."/>
            <person name="Girlanda M."/>
            <person name="Hayes R.D."/>
            <person name="Keri Z."/>
            <person name="LaButti K."/>
            <person name="Lipzen A."/>
            <person name="Lombard V."/>
            <person name="Magnuson J."/>
            <person name="Maillard F."/>
            <person name="Murat C."/>
            <person name="Nolan M."/>
            <person name="Ohm R.A."/>
            <person name="Pangilinan J."/>
            <person name="Pereira M.F."/>
            <person name="Perotto S."/>
            <person name="Peter M."/>
            <person name="Pfister S."/>
            <person name="Riley R."/>
            <person name="Sitrit Y."/>
            <person name="Stielow J.B."/>
            <person name="Szollosi G."/>
            <person name="Zifcakova L."/>
            <person name="Stursova M."/>
            <person name="Spatafora J.W."/>
            <person name="Tedersoo L."/>
            <person name="Vaario L.M."/>
            <person name="Yamada A."/>
            <person name="Yan M."/>
            <person name="Wang P."/>
            <person name="Xu J."/>
            <person name="Bruns T."/>
            <person name="Baldrian P."/>
            <person name="Vilgalys R."/>
            <person name="Dunand C."/>
            <person name="Henrissat B."/>
            <person name="Grigoriev I.V."/>
            <person name="Hibbett D."/>
            <person name="Nagy L.G."/>
            <person name="Martin F.M."/>
        </authorList>
    </citation>
    <scope>NUCLEOTIDE SEQUENCE</scope>
    <source>
        <strain evidence="2">UP504</strain>
    </source>
</reference>
<dbReference type="AlphaFoldDB" id="A0A9P6ACZ2"/>
<feature type="compositionally biased region" description="Basic and acidic residues" evidence="1">
    <location>
        <begin position="219"/>
        <end position="228"/>
    </location>
</feature>
<dbReference type="Proteomes" id="UP000886523">
    <property type="component" value="Unassembled WGS sequence"/>
</dbReference>
<evidence type="ECO:0000313" key="2">
    <source>
        <dbReference type="EMBL" id="KAF9503428.1"/>
    </source>
</evidence>
<evidence type="ECO:0000256" key="1">
    <source>
        <dbReference type="SAM" id="MobiDB-lite"/>
    </source>
</evidence>
<keyword evidence="3" id="KW-1185">Reference proteome</keyword>
<gene>
    <name evidence="2" type="ORF">BS47DRAFT_1402405</name>
</gene>
<dbReference type="EMBL" id="MU129359">
    <property type="protein sequence ID" value="KAF9503428.1"/>
    <property type="molecule type" value="Genomic_DNA"/>
</dbReference>
<proteinExistence type="predicted"/>
<evidence type="ECO:0000313" key="3">
    <source>
        <dbReference type="Proteomes" id="UP000886523"/>
    </source>
</evidence>
<protein>
    <submittedName>
        <fullName evidence="2">Uncharacterized protein</fullName>
    </submittedName>
</protein>
<comment type="caution">
    <text evidence="2">The sequence shown here is derived from an EMBL/GenBank/DDBJ whole genome shotgun (WGS) entry which is preliminary data.</text>
</comment>
<feature type="region of interest" description="Disordered" evidence="1">
    <location>
        <begin position="209"/>
        <end position="306"/>
    </location>
</feature>
<organism evidence="2 3">
    <name type="scientific">Hydnum rufescens UP504</name>
    <dbReference type="NCBI Taxonomy" id="1448309"/>
    <lineage>
        <taxon>Eukaryota</taxon>
        <taxon>Fungi</taxon>
        <taxon>Dikarya</taxon>
        <taxon>Basidiomycota</taxon>
        <taxon>Agaricomycotina</taxon>
        <taxon>Agaricomycetes</taxon>
        <taxon>Cantharellales</taxon>
        <taxon>Hydnaceae</taxon>
        <taxon>Hydnum</taxon>
    </lineage>
</organism>
<sequence length="379" mass="41259">MDERARSTTNKLPSVEASMDQEVLRRRTLLLSVVESLHREQGPSAAADIRLINTSLYHLAYTLNVESSSFTDTVVRVSHTGQPTVFKPDTEFSLTLLQPYKFDPGGVLAVHMEAGVPSEDKVLQLAALGLRRLRTGLKIIAQLQSVDENESVAYTTNSKAQGATVAEPGDSDTWNLVDPLRQQTAVNAPKTPNPQGIRHWEHRSVLPSRAMDPSSAQHIRPDPGRPEGNRWNPPGGGPPDDDNPGDEGGPPIGRSVHPGCPPVGPGGGYPERGWPSNGPPRPGPPDGGAPPVGANEVPDGLGQREAYYEPKFKLEFRPSDLPEYDGSDNAFVSWTEDLDRYATGSHRMREQLAFAATMRFTKHAGIWVAKSAQRYEDTS</sequence>
<accession>A0A9P6ACZ2</accession>